<organism evidence="4 5">
    <name type="scientific">Halalkalibaculum roseum</name>
    <dbReference type="NCBI Taxonomy" id="2709311"/>
    <lineage>
        <taxon>Bacteria</taxon>
        <taxon>Pseudomonadati</taxon>
        <taxon>Balneolota</taxon>
        <taxon>Balneolia</taxon>
        <taxon>Balneolales</taxon>
        <taxon>Balneolaceae</taxon>
        <taxon>Halalkalibaculum</taxon>
    </lineage>
</organism>
<dbReference type="PROSITE" id="PS51186">
    <property type="entry name" value="GNAT"/>
    <property type="match status" value="1"/>
</dbReference>
<evidence type="ECO:0000256" key="1">
    <source>
        <dbReference type="ARBA" id="ARBA00022679"/>
    </source>
</evidence>
<dbReference type="Pfam" id="PF00583">
    <property type="entry name" value="Acetyltransf_1"/>
    <property type="match status" value="1"/>
</dbReference>
<proteinExistence type="predicted"/>
<evidence type="ECO:0000256" key="2">
    <source>
        <dbReference type="ARBA" id="ARBA00023315"/>
    </source>
</evidence>
<dbReference type="AlphaFoldDB" id="A0A6M1SX82"/>
<dbReference type="EMBL" id="JAALLT010000003">
    <property type="protein sequence ID" value="NGP76838.1"/>
    <property type="molecule type" value="Genomic_DNA"/>
</dbReference>
<keyword evidence="1 4" id="KW-0808">Transferase</keyword>
<dbReference type="SUPFAM" id="SSF55729">
    <property type="entry name" value="Acyl-CoA N-acyltransferases (Nat)"/>
    <property type="match status" value="1"/>
</dbReference>
<evidence type="ECO:0000259" key="3">
    <source>
        <dbReference type="PROSITE" id="PS51186"/>
    </source>
</evidence>
<dbReference type="InterPro" id="IPR000182">
    <property type="entry name" value="GNAT_dom"/>
</dbReference>
<dbReference type="InterPro" id="IPR016181">
    <property type="entry name" value="Acyl_CoA_acyltransferase"/>
</dbReference>
<comment type="caution">
    <text evidence="4">The sequence shown here is derived from an EMBL/GenBank/DDBJ whole genome shotgun (WGS) entry which is preliminary data.</text>
</comment>
<feature type="domain" description="N-acetyltransferase" evidence="3">
    <location>
        <begin position="1"/>
        <end position="163"/>
    </location>
</feature>
<dbReference type="PANTHER" id="PTHR43072">
    <property type="entry name" value="N-ACETYLTRANSFERASE"/>
    <property type="match status" value="1"/>
</dbReference>
<evidence type="ECO:0000313" key="5">
    <source>
        <dbReference type="Proteomes" id="UP000473278"/>
    </source>
</evidence>
<sequence length="164" mass="19081">MITRAQKEHLPEINDIYNQAINDGLRTAHLSPISEQERLEWFEHHDNEQFPIFVWLDNDTVLGWLSVSPYRSGRDALSEVAEISYYVDYNRHGEGIASELMKHAIAFCSRASYRILVAILISGNEESIGLLHKFGFEESGRIKRAIHYKDIYRDHLYMSLNVEK</sequence>
<accession>A0A6M1SX82</accession>
<dbReference type="CDD" id="cd04301">
    <property type="entry name" value="NAT_SF"/>
    <property type="match status" value="1"/>
</dbReference>
<dbReference type="RefSeq" id="WP_165141629.1">
    <property type="nucleotide sequence ID" value="NZ_JAALLT010000003.1"/>
</dbReference>
<gene>
    <name evidence="4" type="ORF">G3570_09355</name>
</gene>
<dbReference type="GO" id="GO:0016747">
    <property type="term" value="F:acyltransferase activity, transferring groups other than amino-acyl groups"/>
    <property type="evidence" value="ECO:0007669"/>
    <property type="project" value="InterPro"/>
</dbReference>
<protein>
    <submittedName>
        <fullName evidence="4">N-acetyltransferase</fullName>
    </submittedName>
</protein>
<keyword evidence="2" id="KW-0012">Acyltransferase</keyword>
<evidence type="ECO:0000313" key="4">
    <source>
        <dbReference type="EMBL" id="NGP76838.1"/>
    </source>
</evidence>
<reference evidence="4 5" key="1">
    <citation type="submission" date="2020-02" db="EMBL/GenBank/DDBJ databases">
        <title>Balneolaceae bacterium YR4-1, complete genome.</title>
        <authorList>
            <person name="Li Y."/>
            <person name="Wu S."/>
        </authorList>
    </citation>
    <scope>NUCLEOTIDE SEQUENCE [LARGE SCALE GENOMIC DNA]</scope>
    <source>
        <strain evidence="4 5">YR4-1</strain>
    </source>
</reference>
<dbReference type="PANTHER" id="PTHR43072:SF23">
    <property type="entry name" value="UPF0039 PROTEIN C11D3.02C"/>
    <property type="match status" value="1"/>
</dbReference>
<dbReference type="Proteomes" id="UP000473278">
    <property type="component" value="Unassembled WGS sequence"/>
</dbReference>
<keyword evidence="5" id="KW-1185">Reference proteome</keyword>
<dbReference type="Gene3D" id="3.40.630.30">
    <property type="match status" value="1"/>
</dbReference>
<name>A0A6M1SX82_9BACT</name>